<dbReference type="CDD" id="cd07731">
    <property type="entry name" value="ComA-like_MBL-fold"/>
    <property type="match status" value="1"/>
</dbReference>
<organism evidence="2 3">
    <name type="scientific">Enterococcus cecorum</name>
    <dbReference type="NCBI Taxonomy" id="44008"/>
    <lineage>
        <taxon>Bacteria</taxon>
        <taxon>Bacillati</taxon>
        <taxon>Bacillota</taxon>
        <taxon>Bacilli</taxon>
        <taxon>Lactobacillales</taxon>
        <taxon>Enterococcaceae</taxon>
        <taxon>Enterococcus</taxon>
    </lineage>
</organism>
<dbReference type="Gene3D" id="3.60.15.10">
    <property type="entry name" value="Ribonuclease Z/Hydroxyacylglutathione hydrolase-like"/>
    <property type="match status" value="1"/>
</dbReference>
<reference evidence="2" key="1">
    <citation type="submission" date="2023-03" db="EMBL/GenBank/DDBJ databases">
        <authorList>
            <person name="Shen W."/>
            <person name="Cai J."/>
        </authorList>
    </citation>
    <scope>NUCLEOTIDE SEQUENCE</scope>
    <source>
        <strain evidence="2">B245-2</strain>
    </source>
</reference>
<dbReference type="InterPro" id="IPR035681">
    <property type="entry name" value="ComA-like_MBL"/>
</dbReference>
<dbReference type="PANTHER" id="PTHR30619:SF1">
    <property type="entry name" value="RECOMBINATION PROTEIN 2"/>
    <property type="match status" value="1"/>
</dbReference>
<gene>
    <name evidence="2" type="ORF">P7H47_06080</name>
</gene>
<feature type="domain" description="Metallo-beta-lactamase" evidence="1">
    <location>
        <begin position="8"/>
        <end position="215"/>
    </location>
</feature>
<name>A0AAW8TSV7_9ENTE</name>
<dbReference type="InterPro" id="IPR052159">
    <property type="entry name" value="Competence_DNA_uptake"/>
</dbReference>
<evidence type="ECO:0000313" key="3">
    <source>
        <dbReference type="Proteomes" id="UP001255696"/>
    </source>
</evidence>
<dbReference type="Proteomes" id="UP001255696">
    <property type="component" value="Unassembled WGS sequence"/>
</dbReference>
<dbReference type="AlphaFoldDB" id="A0AAW8TSV7"/>
<dbReference type="InterPro" id="IPR036866">
    <property type="entry name" value="RibonucZ/Hydroxyglut_hydro"/>
</dbReference>
<sequence length="262" mass="29751">MTFVDVGQGACSVIQSAFNQEVIVIDTGGKITMDKKGWQKRKSKPNCNYSLVPYLKGEGIHRIDALVLSHGDMDHMGDLLPICGQFNVKKVYVTKGAHHNEKINRKLKQLPKQTKLYEVLANQIIGHKIPLQVLAPSKAGLGENKDSMVLYTKIHTLSFMWTGDLPKEGEIELIRKYPTLKVDILHVGHHGSHTSTDATFIQHIRPQLAIISVGEKNRYGHPHQQTIQTLKENHVQIRRTDQLGMIQYRWQFSSHIKEYLGH</sequence>
<dbReference type="InterPro" id="IPR001279">
    <property type="entry name" value="Metallo-B-lactamas"/>
</dbReference>
<dbReference type="SUPFAM" id="SSF56281">
    <property type="entry name" value="Metallo-hydrolase/oxidoreductase"/>
    <property type="match status" value="1"/>
</dbReference>
<dbReference type="SMART" id="SM00849">
    <property type="entry name" value="Lactamase_B"/>
    <property type="match status" value="1"/>
</dbReference>
<dbReference type="PANTHER" id="PTHR30619">
    <property type="entry name" value="DNA INTERNALIZATION/COMPETENCE PROTEIN COMEC/REC2"/>
    <property type="match status" value="1"/>
</dbReference>
<protein>
    <submittedName>
        <fullName evidence="2">MBL fold metallo-hydrolase</fullName>
    </submittedName>
</protein>
<comment type="caution">
    <text evidence="2">The sequence shown here is derived from an EMBL/GenBank/DDBJ whole genome shotgun (WGS) entry which is preliminary data.</text>
</comment>
<dbReference type="EMBL" id="JARQBI010000012">
    <property type="protein sequence ID" value="MDT2796809.1"/>
    <property type="molecule type" value="Genomic_DNA"/>
</dbReference>
<proteinExistence type="predicted"/>
<evidence type="ECO:0000313" key="2">
    <source>
        <dbReference type="EMBL" id="MDT2796809.1"/>
    </source>
</evidence>
<accession>A0AAW8TSV7</accession>
<dbReference type="Pfam" id="PF00753">
    <property type="entry name" value="Lactamase_B"/>
    <property type="match status" value="1"/>
</dbReference>
<dbReference type="RefSeq" id="WP_311897652.1">
    <property type="nucleotide sequence ID" value="NZ_JARQBI010000012.1"/>
</dbReference>
<evidence type="ECO:0000259" key="1">
    <source>
        <dbReference type="SMART" id="SM00849"/>
    </source>
</evidence>